<dbReference type="RefSeq" id="WP_124796350.1">
    <property type="nucleotide sequence ID" value="NZ_RQYC01000032.1"/>
</dbReference>
<evidence type="ECO:0000313" key="3">
    <source>
        <dbReference type="EMBL" id="RRD88804.1"/>
    </source>
</evidence>
<feature type="compositionally biased region" description="Polar residues" evidence="1">
    <location>
        <begin position="184"/>
        <end position="194"/>
    </location>
</feature>
<dbReference type="Proteomes" id="UP000269923">
    <property type="component" value="Unassembled WGS sequence"/>
</dbReference>
<feature type="domain" description="PPM-type phosphatase" evidence="2">
    <location>
        <begin position="309"/>
        <end position="550"/>
    </location>
</feature>
<evidence type="ECO:0000313" key="4">
    <source>
        <dbReference type="Proteomes" id="UP000269923"/>
    </source>
</evidence>
<dbReference type="SUPFAM" id="SSF81606">
    <property type="entry name" value="PP2C-like"/>
    <property type="match status" value="1"/>
</dbReference>
<dbReference type="Pfam" id="PF13672">
    <property type="entry name" value="PP2C_2"/>
    <property type="match status" value="1"/>
</dbReference>
<dbReference type="InterPro" id="IPR001932">
    <property type="entry name" value="PPM-type_phosphatase-like_dom"/>
</dbReference>
<gene>
    <name evidence="3" type="ORF">EII21_10770</name>
</gene>
<keyword evidence="4" id="KW-1185">Reference proteome</keyword>
<sequence length="581" mass="65578">MNQETMLKNLRTFLQKIIQAEDEQLLRFLQKKFDDNKDNICNNYKIIKILNDGWHKFHQDDEKQPISQPNHHQETPLAPAAEESSVPSMQREIDSTALEKNNKTQAIADEATTQLEHSDGQHHPEPILSENENSEYQVQAVSDTQTDVPDTQTETIRPVSNKTILNHISTDALAQAKPIGQRAQAPQNTFSLPNANKGKPYKAPLPAEVEILQIIPADIGLFWDKETHAISGTPQYSNNVRIKYRYWVNRGLARKEFFENGEQTVFVNPDPKDLWENIPSNQNDRFAKPDQDKLNLTTDEGRLIAARVRGRSHAHKGLFCDDDFALYYDEASRVHLLAVSDGAGSAEFSRLGSQVAVHAVRDTVKELLNHPEKNFCKLPVLAIQDQENVLKNLLEKAVYAAYVEQDKVAKQNGLDLKSLSCTLLVVLTMPAQDGRWLSVAYWVGDGAAVLWLPQSQNVVLLGEADSGVYSGETRFLSAQEVQFEQLQKRLTMEFTNLKPTVIVMTDGVSDAKFETESRLAQAEEWQKLWGELQEPLAAADSAEALIHWLDFWSPGNHDDRTLALFIPHHAPQNHYQEGGKQ</sequence>
<dbReference type="STRING" id="1121352.GCA_000620925_01867"/>
<name>A0A3P2A099_9NEIS</name>
<feature type="region of interest" description="Disordered" evidence="1">
    <location>
        <begin position="178"/>
        <end position="197"/>
    </location>
</feature>
<accession>A0A3P2A099</accession>
<comment type="caution">
    <text evidence="3">The sequence shown here is derived from an EMBL/GenBank/DDBJ whole genome shotgun (WGS) entry which is preliminary data.</text>
</comment>
<organism evidence="3 4">
    <name type="scientific">Conchiformibius steedae</name>
    <dbReference type="NCBI Taxonomy" id="153493"/>
    <lineage>
        <taxon>Bacteria</taxon>
        <taxon>Pseudomonadati</taxon>
        <taxon>Pseudomonadota</taxon>
        <taxon>Betaproteobacteria</taxon>
        <taxon>Neisseriales</taxon>
        <taxon>Neisseriaceae</taxon>
        <taxon>Conchiformibius</taxon>
    </lineage>
</organism>
<dbReference type="InterPro" id="IPR036457">
    <property type="entry name" value="PPM-type-like_dom_sf"/>
</dbReference>
<dbReference type="AlphaFoldDB" id="A0A3P2A099"/>
<dbReference type="OrthoDB" id="963478at2"/>
<feature type="region of interest" description="Disordered" evidence="1">
    <location>
        <begin position="60"/>
        <end position="91"/>
    </location>
</feature>
<evidence type="ECO:0000259" key="2">
    <source>
        <dbReference type="Pfam" id="PF13672"/>
    </source>
</evidence>
<dbReference type="Gene3D" id="3.60.40.10">
    <property type="entry name" value="PPM-type phosphatase domain"/>
    <property type="match status" value="1"/>
</dbReference>
<evidence type="ECO:0000256" key="1">
    <source>
        <dbReference type="SAM" id="MobiDB-lite"/>
    </source>
</evidence>
<protein>
    <submittedName>
        <fullName evidence="3">Protein phosphatase 2C domain-containing protein</fullName>
    </submittedName>
</protein>
<proteinExistence type="predicted"/>
<dbReference type="EMBL" id="RQYC01000032">
    <property type="protein sequence ID" value="RRD88804.1"/>
    <property type="molecule type" value="Genomic_DNA"/>
</dbReference>
<reference evidence="3 4" key="1">
    <citation type="submission" date="2018-11" db="EMBL/GenBank/DDBJ databases">
        <title>Genomes From Bacteria Associated with the Canine Oral Cavity: a Test Case for Automated Genome-Based Taxonomic Assignment.</title>
        <authorList>
            <person name="Coil D.A."/>
            <person name="Jospin G."/>
            <person name="Darling A.E."/>
            <person name="Wallis C."/>
            <person name="Davis I.J."/>
            <person name="Harris S."/>
            <person name="Eisen J.A."/>
            <person name="Holcombe L.J."/>
            <person name="O'Flynn C."/>
        </authorList>
    </citation>
    <scope>NUCLEOTIDE SEQUENCE [LARGE SCALE GENOMIC DNA]</scope>
    <source>
        <strain evidence="3 4">COT-280</strain>
    </source>
</reference>